<evidence type="ECO:0000256" key="2">
    <source>
        <dbReference type="SAM" id="SignalP"/>
    </source>
</evidence>
<keyword evidence="5" id="KW-1185">Reference proteome</keyword>
<organism evidence="4 5">
    <name type="scientific">Anaeromyxobacter oryzae</name>
    <dbReference type="NCBI Taxonomy" id="2918170"/>
    <lineage>
        <taxon>Bacteria</taxon>
        <taxon>Pseudomonadati</taxon>
        <taxon>Myxococcota</taxon>
        <taxon>Myxococcia</taxon>
        <taxon>Myxococcales</taxon>
        <taxon>Cystobacterineae</taxon>
        <taxon>Anaeromyxobacteraceae</taxon>
        <taxon>Anaeromyxobacter</taxon>
    </lineage>
</organism>
<feature type="domain" description="Peptidase S9 prolyl oligopeptidase catalytic" evidence="3">
    <location>
        <begin position="437"/>
        <end position="643"/>
    </location>
</feature>
<name>A0ABM7WYC5_9BACT</name>
<protein>
    <submittedName>
        <fullName evidence="4">Peptidase S9 family protein</fullName>
    </submittedName>
</protein>
<gene>
    <name evidence="4" type="ORF">AMOR_34610</name>
</gene>
<dbReference type="InterPro" id="IPR011042">
    <property type="entry name" value="6-blade_b-propeller_TolB-like"/>
</dbReference>
<dbReference type="Gene3D" id="2.120.10.30">
    <property type="entry name" value="TolB, C-terminal domain"/>
    <property type="match status" value="1"/>
</dbReference>
<dbReference type="Proteomes" id="UP001162891">
    <property type="component" value="Chromosome"/>
</dbReference>
<feature type="chain" id="PRO_5045704641" evidence="2">
    <location>
        <begin position="20"/>
        <end position="652"/>
    </location>
</feature>
<dbReference type="SUPFAM" id="SSF53474">
    <property type="entry name" value="alpha/beta-Hydrolases"/>
    <property type="match status" value="1"/>
</dbReference>
<dbReference type="PANTHER" id="PTHR42776">
    <property type="entry name" value="SERINE PEPTIDASE S9 FAMILY MEMBER"/>
    <property type="match status" value="1"/>
</dbReference>
<dbReference type="RefSeq" id="WP_248352848.1">
    <property type="nucleotide sequence ID" value="NZ_AP025591.1"/>
</dbReference>
<dbReference type="PANTHER" id="PTHR42776:SF27">
    <property type="entry name" value="DIPEPTIDYL PEPTIDASE FAMILY MEMBER 6"/>
    <property type="match status" value="1"/>
</dbReference>
<dbReference type="InterPro" id="IPR001375">
    <property type="entry name" value="Peptidase_S9_cat"/>
</dbReference>
<evidence type="ECO:0000313" key="4">
    <source>
        <dbReference type="EMBL" id="BDG04465.1"/>
    </source>
</evidence>
<dbReference type="InterPro" id="IPR029058">
    <property type="entry name" value="AB_hydrolase_fold"/>
</dbReference>
<evidence type="ECO:0000256" key="1">
    <source>
        <dbReference type="ARBA" id="ARBA00022801"/>
    </source>
</evidence>
<sequence length="652" mass="70489">MTTALLLALALAAETPASTLDVAPVPGRPNLLQLGVPPVPPELAARLNQYQNVRAASLMDVADDGSALLVRTRFGNTSQLHVVTRPLGMREQITFGDEPVLEARFAAGDPRTVYYLQDKGGGEFYQLYRLDRRTGRSALLTDGKSRHEALVVSPTGRHLAWAGTDRNGKDSDVYVASTTTRRQARVVEGSGTFTPVAFSRDGLHLLVLQFRSIADADLILVTLGEDGSIGTSGPPRRLLEHAGIRGAAFAPDGASVLVASDLGSGDWVKLRSFPVRDGPRGAPFPAGAWDVEALELAPDGRLAFTVNEDGYSRLYVADGPGAPPRRIEIPAGEVTRLVFPRGRKDLLALSVMTATAPEDAYVVSLRTGKAERWTRSEVGGLDPATFVAPELVRYPSTDGITVPAFLYRPPGGARRPVIIDWHGGPEGQNRPVLKPTVQYLVTELGFAVLQPNVRGSDGYGKAYLAADDGVKREASLADIGATLDFIGKDPRLDAGRVASWGGSYGGYMVLASLVFQPARIRAGVDVVGISSLPTFLESTQAYRRDLRRAEYGDERIPEVRAVQERISPLNHADLLRAPLLVIQGRNDPRVPQSEAEQIVKAVRANGKEVWYLLALDEGHGFQKKENRDVATAVTILFLERMLRETAEPAPVR</sequence>
<evidence type="ECO:0000259" key="3">
    <source>
        <dbReference type="Pfam" id="PF00326"/>
    </source>
</evidence>
<reference evidence="5" key="1">
    <citation type="journal article" date="2022" name="Int. J. Syst. Evol. Microbiol.">
        <title>Anaeromyxobacter oryzae sp. nov., Anaeromyxobacter diazotrophicus sp. nov. and Anaeromyxobacter paludicola sp. nov., isolated from paddy soils.</title>
        <authorList>
            <person name="Itoh H."/>
            <person name="Xu Z."/>
            <person name="Mise K."/>
            <person name="Masuda Y."/>
            <person name="Ushijima N."/>
            <person name="Hayakawa C."/>
            <person name="Shiratori Y."/>
            <person name="Senoo K."/>
        </authorList>
    </citation>
    <scope>NUCLEOTIDE SEQUENCE [LARGE SCALE GENOMIC DNA]</scope>
    <source>
        <strain evidence="5">Red232</strain>
    </source>
</reference>
<feature type="signal peptide" evidence="2">
    <location>
        <begin position="1"/>
        <end position="19"/>
    </location>
</feature>
<dbReference type="Pfam" id="PF00326">
    <property type="entry name" value="Peptidase_S9"/>
    <property type="match status" value="1"/>
</dbReference>
<accession>A0ABM7WYC5</accession>
<dbReference type="EMBL" id="AP025591">
    <property type="protein sequence ID" value="BDG04465.1"/>
    <property type="molecule type" value="Genomic_DNA"/>
</dbReference>
<keyword evidence="1" id="KW-0378">Hydrolase</keyword>
<dbReference type="SUPFAM" id="SSF82171">
    <property type="entry name" value="DPP6 N-terminal domain-like"/>
    <property type="match status" value="1"/>
</dbReference>
<dbReference type="Gene3D" id="3.40.50.1820">
    <property type="entry name" value="alpha/beta hydrolase"/>
    <property type="match status" value="1"/>
</dbReference>
<evidence type="ECO:0000313" key="5">
    <source>
        <dbReference type="Proteomes" id="UP001162891"/>
    </source>
</evidence>
<proteinExistence type="predicted"/>
<keyword evidence="2" id="KW-0732">Signal</keyword>